<dbReference type="GO" id="GO:0008330">
    <property type="term" value="F:protein tyrosine/threonine phosphatase activity"/>
    <property type="evidence" value="ECO:0007669"/>
    <property type="project" value="TreeGrafter"/>
</dbReference>
<dbReference type="GO" id="GO:0043409">
    <property type="term" value="P:negative regulation of MAPK cascade"/>
    <property type="evidence" value="ECO:0007669"/>
    <property type="project" value="TreeGrafter"/>
</dbReference>
<dbReference type="GO" id="GO:0017017">
    <property type="term" value="F:MAP kinase tyrosine/serine/threonine phosphatase activity"/>
    <property type="evidence" value="ECO:0007669"/>
    <property type="project" value="TreeGrafter"/>
</dbReference>
<dbReference type="InterPro" id="IPR029021">
    <property type="entry name" value="Prot-tyrosine_phosphatase-like"/>
</dbReference>
<dbReference type="PROSITE" id="PS50056">
    <property type="entry name" value="TYR_PHOSPHATASE_2"/>
    <property type="match status" value="1"/>
</dbReference>
<evidence type="ECO:0000256" key="2">
    <source>
        <dbReference type="ARBA" id="ARBA00013064"/>
    </source>
</evidence>
<dbReference type="PROSITE" id="PS00383">
    <property type="entry name" value="TYR_PHOSPHATASE_1"/>
    <property type="match status" value="1"/>
</dbReference>
<dbReference type="EC" id="3.1.3.48" evidence="2"/>
<dbReference type="AlphaFoldDB" id="A0A0L0SE73"/>
<dbReference type="PANTHER" id="PTHR10159">
    <property type="entry name" value="DUAL SPECIFICITY PROTEIN PHOSPHATASE"/>
    <property type="match status" value="1"/>
</dbReference>
<dbReference type="EMBL" id="GG745336">
    <property type="protein sequence ID" value="KNE60737.1"/>
    <property type="molecule type" value="Genomic_DNA"/>
</dbReference>
<organism evidence="7 8">
    <name type="scientific">Allomyces macrogynus (strain ATCC 38327)</name>
    <name type="common">Allomyces javanicus var. macrogynus</name>
    <dbReference type="NCBI Taxonomy" id="578462"/>
    <lineage>
        <taxon>Eukaryota</taxon>
        <taxon>Fungi</taxon>
        <taxon>Fungi incertae sedis</taxon>
        <taxon>Blastocladiomycota</taxon>
        <taxon>Blastocladiomycetes</taxon>
        <taxon>Blastocladiales</taxon>
        <taxon>Blastocladiaceae</taxon>
        <taxon>Allomyces</taxon>
    </lineage>
</organism>
<dbReference type="STRING" id="578462.A0A0L0SE73"/>
<accession>A0A0L0SE73</accession>
<dbReference type="InterPro" id="IPR000340">
    <property type="entry name" value="Dual-sp_phosphatase_cat-dom"/>
</dbReference>
<evidence type="ECO:0000313" key="7">
    <source>
        <dbReference type="EMBL" id="KNE60737.1"/>
    </source>
</evidence>
<dbReference type="SMART" id="SM00195">
    <property type="entry name" value="DSPc"/>
    <property type="match status" value="1"/>
</dbReference>
<reference evidence="8" key="2">
    <citation type="submission" date="2009-11" db="EMBL/GenBank/DDBJ databases">
        <title>The Genome Sequence of Allomyces macrogynus strain ATCC 38327.</title>
        <authorList>
            <consortium name="The Broad Institute Genome Sequencing Platform"/>
            <person name="Russ C."/>
            <person name="Cuomo C."/>
            <person name="Shea T."/>
            <person name="Young S.K."/>
            <person name="Zeng Q."/>
            <person name="Koehrsen M."/>
            <person name="Haas B."/>
            <person name="Borodovsky M."/>
            <person name="Guigo R."/>
            <person name="Alvarado L."/>
            <person name="Berlin A."/>
            <person name="Borenstein D."/>
            <person name="Chen Z."/>
            <person name="Engels R."/>
            <person name="Freedman E."/>
            <person name="Gellesch M."/>
            <person name="Goldberg J."/>
            <person name="Griggs A."/>
            <person name="Gujja S."/>
            <person name="Heiman D."/>
            <person name="Hepburn T."/>
            <person name="Howarth C."/>
            <person name="Jen D."/>
            <person name="Larson L."/>
            <person name="Lewis B."/>
            <person name="Mehta T."/>
            <person name="Park D."/>
            <person name="Pearson M."/>
            <person name="Roberts A."/>
            <person name="Saif S."/>
            <person name="Shenoy N."/>
            <person name="Sisk P."/>
            <person name="Stolte C."/>
            <person name="Sykes S."/>
            <person name="Walk T."/>
            <person name="White J."/>
            <person name="Yandava C."/>
            <person name="Burger G."/>
            <person name="Gray M.W."/>
            <person name="Holland P.W.H."/>
            <person name="King N."/>
            <person name="Lang F.B.F."/>
            <person name="Roger A.J."/>
            <person name="Ruiz-Trillo I."/>
            <person name="Lander E."/>
            <person name="Nusbaum C."/>
        </authorList>
    </citation>
    <scope>NUCLEOTIDE SEQUENCE [LARGE SCALE GENOMIC DNA]</scope>
    <source>
        <strain evidence="8">ATCC 38327</strain>
    </source>
</reference>
<keyword evidence="3" id="KW-0378">Hydrolase</keyword>
<evidence type="ECO:0000256" key="1">
    <source>
        <dbReference type="ARBA" id="ARBA00008601"/>
    </source>
</evidence>
<dbReference type="Gene3D" id="3.90.190.10">
    <property type="entry name" value="Protein tyrosine phosphatase superfamily"/>
    <property type="match status" value="1"/>
</dbReference>
<keyword evidence="8" id="KW-1185">Reference proteome</keyword>
<evidence type="ECO:0000256" key="3">
    <source>
        <dbReference type="ARBA" id="ARBA00022801"/>
    </source>
</evidence>
<dbReference type="eggNOG" id="KOG1716">
    <property type="taxonomic scope" value="Eukaryota"/>
</dbReference>
<dbReference type="InterPro" id="IPR020422">
    <property type="entry name" value="TYR_PHOSPHATASE_DUAL_dom"/>
</dbReference>
<evidence type="ECO:0000313" key="8">
    <source>
        <dbReference type="Proteomes" id="UP000054350"/>
    </source>
</evidence>
<dbReference type="PROSITE" id="PS50054">
    <property type="entry name" value="TYR_PHOSPHATASE_DUAL"/>
    <property type="match status" value="1"/>
</dbReference>
<proteinExistence type="inferred from homology"/>
<keyword evidence="4" id="KW-0904">Protein phosphatase</keyword>
<evidence type="ECO:0000256" key="4">
    <source>
        <dbReference type="ARBA" id="ARBA00022912"/>
    </source>
</evidence>
<dbReference type="SUPFAM" id="SSF52799">
    <property type="entry name" value="(Phosphotyrosine protein) phosphatases II"/>
    <property type="match status" value="1"/>
</dbReference>
<dbReference type="PANTHER" id="PTHR10159:SF519">
    <property type="entry name" value="DUAL SPECIFICITY PROTEIN PHOSPHATASE MPK3"/>
    <property type="match status" value="1"/>
</dbReference>
<dbReference type="OrthoDB" id="273181at2759"/>
<sequence>MSLLQRRRTARSLSLSVPSPAAAALLHDPTDRPSIAAAVDPALAVATEIQPGLYLGSVQSVDPFLAAHAGNAAVLNVAQELTLGPYTAPPPVASMHLPLTHAPDLHAVVRDANAFIAGHLARGRAVLVHCMCGVARSAALVIAYLMAEDRMPLARAYALVKHKRAIAPNVHLVAQLVELAREWGLPSELGSAMVTPTDVDRDLLPPVPPPTPGLQLAAVMAPEIAAAMAEADAVPAAEPGDTAVCVV</sequence>
<dbReference type="CDD" id="cd14498">
    <property type="entry name" value="DSP"/>
    <property type="match status" value="1"/>
</dbReference>
<reference evidence="7 8" key="1">
    <citation type="submission" date="2009-11" db="EMBL/GenBank/DDBJ databases">
        <title>Annotation of Allomyces macrogynus ATCC 38327.</title>
        <authorList>
            <consortium name="The Broad Institute Genome Sequencing Platform"/>
            <person name="Russ C."/>
            <person name="Cuomo C."/>
            <person name="Burger G."/>
            <person name="Gray M.W."/>
            <person name="Holland P.W.H."/>
            <person name="King N."/>
            <person name="Lang F.B.F."/>
            <person name="Roger A.J."/>
            <person name="Ruiz-Trillo I."/>
            <person name="Young S.K."/>
            <person name="Zeng Q."/>
            <person name="Gargeya S."/>
            <person name="Fitzgerald M."/>
            <person name="Haas B."/>
            <person name="Abouelleil A."/>
            <person name="Alvarado L."/>
            <person name="Arachchi H.M."/>
            <person name="Berlin A."/>
            <person name="Chapman S.B."/>
            <person name="Gearin G."/>
            <person name="Goldberg J."/>
            <person name="Griggs A."/>
            <person name="Gujja S."/>
            <person name="Hansen M."/>
            <person name="Heiman D."/>
            <person name="Howarth C."/>
            <person name="Larimer J."/>
            <person name="Lui A."/>
            <person name="MacDonald P.J.P."/>
            <person name="McCowen C."/>
            <person name="Montmayeur A."/>
            <person name="Murphy C."/>
            <person name="Neiman D."/>
            <person name="Pearson M."/>
            <person name="Priest M."/>
            <person name="Roberts A."/>
            <person name="Saif S."/>
            <person name="Shea T."/>
            <person name="Sisk P."/>
            <person name="Stolte C."/>
            <person name="Sykes S."/>
            <person name="Wortman J."/>
            <person name="Nusbaum C."/>
            <person name="Birren B."/>
        </authorList>
    </citation>
    <scope>NUCLEOTIDE SEQUENCE [LARGE SCALE GENOMIC DNA]</scope>
    <source>
        <strain evidence="7 8">ATCC 38327</strain>
    </source>
</reference>
<dbReference type="InterPro" id="IPR000387">
    <property type="entry name" value="Tyr_Pase_dom"/>
</dbReference>
<feature type="domain" description="Tyrosine specific protein phosphatases" evidence="6">
    <location>
        <begin position="103"/>
        <end position="164"/>
    </location>
</feature>
<dbReference type="Pfam" id="PF00782">
    <property type="entry name" value="DSPc"/>
    <property type="match status" value="1"/>
</dbReference>
<dbReference type="InterPro" id="IPR016130">
    <property type="entry name" value="Tyr_Pase_AS"/>
</dbReference>
<dbReference type="GO" id="GO:0033550">
    <property type="term" value="F:MAP kinase tyrosine phosphatase activity"/>
    <property type="evidence" value="ECO:0007669"/>
    <property type="project" value="TreeGrafter"/>
</dbReference>
<dbReference type="OMA" id="LSMNCII"/>
<evidence type="ECO:0000259" key="6">
    <source>
        <dbReference type="PROSITE" id="PS50056"/>
    </source>
</evidence>
<feature type="domain" description="Tyrosine-protein phosphatase" evidence="5">
    <location>
        <begin position="45"/>
        <end position="185"/>
    </location>
</feature>
<protein>
    <recommendedName>
        <fullName evidence="2">protein-tyrosine-phosphatase</fullName>
        <ecNumber evidence="2">3.1.3.48</ecNumber>
    </recommendedName>
</protein>
<gene>
    <name evidence="7" type="ORF">AMAG_06099</name>
</gene>
<evidence type="ECO:0000259" key="5">
    <source>
        <dbReference type="PROSITE" id="PS50054"/>
    </source>
</evidence>
<dbReference type="VEuPathDB" id="FungiDB:AMAG_06099"/>
<name>A0A0L0SE73_ALLM3</name>
<dbReference type="Proteomes" id="UP000054350">
    <property type="component" value="Unassembled WGS sequence"/>
</dbReference>
<comment type="similarity">
    <text evidence="1">Belongs to the protein-tyrosine phosphatase family. Non-receptor class dual specificity subfamily.</text>
</comment>
<dbReference type="GO" id="GO:0005737">
    <property type="term" value="C:cytoplasm"/>
    <property type="evidence" value="ECO:0007669"/>
    <property type="project" value="TreeGrafter"/>
</dbReference>